<feature type="transmembrane region" description="Helical" evidence="1">
    <location>
        <begin position="94"/>
        <end position="115"/>
    </location>
</feature>
<accession>A0A6C0DKD4</accession>
<evidence type="ECO:0000256" key="1">
    <source>
        <dbReference type="SAM" id="Phobius"/>
    </source>
</evidence>
<organism evidence="2">
    <name type="scientific">viral metagenome</name>
    <dbReference type="NCBI Taxonomy" id="1070528"/>
    <lineage>
        <taxon>unclassified sequences</taxon>
        <taxon>metagenomes</taxon>
        <taxon>organismal metagenomes</taxon>
    </lineage>
</organism>
<proteinExistence type="predicted"/>
<sequence length="117" mass="13982">MNGLTTKIKQFFDINNDKKVEYYELHPIFILLSFLVLYYIIIVNSSVLIIFKQSDLFILFFVFMLIFSTLYIINHNNVYQSKKSNFRDKIYYSINIVNSLISAFAIIYLFGLFFLKK</sequence>
<keyword evidence="1" id="KW-0812">Transmembrane</keyword>
<keyword evidence="1" id="KW-1133">Transmembrane helix</keyword>
<dbReference type="PROSITE" id="PS00018">
    <property type="entry name" value="EF_HAND_1"/>
    <property type="match status" value="1"/>
</dbReference>
<dbReference type="EMBL" id="MN739623">
    <property type="protein sequence ID" value="QHT16389.1"/>
    <property type="molecule type" value="Genomic_DNA"/>
</dbReference>
<feature type="transmembrane region" description="Helical" evidence="1">
    <location>
        <begin position="28"/>
        <end position="50"/>
    </location>
</feature>
<feature type="transmembrane region" description="Helical" evidence="1">
    <location>
        <begin position="56"/>
        <end position="73"/>
    </location>
</feature>
<protein>
    <recommendedName>
        <fullName evidence="3">EF-hand domain-containing protein</fullName>
    </recommendedName>
</protein>
<evidence type="ECO:0008006" key="3">
    <source>
        <dbReference type="Google" id="ProtNLM"/>
    </source>
</evidence>
<keyword evidence="1" id="KW-0472">Membrane</keyword>
<reference evidence="2" key="1">
    <citation type="journal article" date="2020" name="Nature">
        <title>Giant virus diversity and host interactions through global metagenomics.</title>
        <authorList>
            <person name="Schulz F."/>
            <person name="Roux S."/>
            <person name="Paez-Espino D."/>
            <person name="Jungbluth S."/>
            <person name="Walsh D.A."/>
            <person name="Denef V.J."/>
            <person name="McMahon K.D."/>
            <person name="Konstantinidis K.T."/>
            <person name="Eloe-Fadrosh E.A."/>
            <person name="Kyrpides N.C."/>
            <person name="Woyke T."/>
        </authorList>
    </citation>
    <scope>NUCLEOTIDE SEQUENCE</scope>
    <source>
        <strain evidence="2">GVMAG-M-3300023174-182</strain>
    </source>
</reference>
<name>A0A6C0DKD4_9ZZZZ</name>
<dbReference type="InterPro" id="IPR018247">
    <property type="entry name" value="EF_Hand_1_Ca_BS"/>
</dbReference>
<dbReference type="AlphaFoldDB" id="A0A6C0DKD4"/>
<evidence type="ECO:0000313" key="2">
    <source>
        <dbReference type="EMBL" id="QHT16389.1"/>
    </source>
</evidence>